<dbReference type="Pfam" id="PF02458">
    <property type="entry name" value="Transferase"/>
    <property type="match status" value="1"/>
</dbReference>
<evidence type="ECO:0000313" key="2">
    <source>
        <dbReference type="EMBL" id="KAI9200712.1"/>
    </source>
</evidence>
<gene>
    <name evidence="2" type="ORF">LWI28_012115</name>
</gene>
<comment type="caution">
    <text evidence="2">The sequence shown here is derived from an EMBL/GenBank/DDBJ whole genome shotgun (WGS) entry which is preliminary data.</text>
</comment>
<keyword evidence="3" id="KW-1185">Reference proteome</keyword>
<organism evidence="2 3">
    <name type="scientific">Acer negundo</name>
    <name type="common">Box elder</name>
    <dbReference type="NCBI Taxonomy" id="4023"/>
    <lineage>
        <taxon>Eukaryota</taxon>
        <taxon>Viridiplantae</taxon>
        <taxon>Streptophyta</taxon>
        <taxon>Embryophyta</taxon>
        <taxon>Tracheophyta</taxon>
        <taxon>Spermatophyta</taxon>
        <taxon>Magnoliopsida</taxon>
        <taxon>eudicotyledons</taxon>
        <taxon>Gunneridae</taxon>
        <taxon>Pentapetalae</taxon>
        <taxon>rosids</taxon>
        <taxon>malvids</taxon>
        <taxon>Sapindales</taxon>
        <taxon>Sapindaceae</taxon>
        <taxon>Hippocastanoideae</taxon>
        <taxon>Acereae</taxon>
        <taxon>Acer</taxon>
    </lineage>
</organism>
<name>A0AAD5P602_ACENE</name>
<dbReference type="Proteomes" id="UP001064489">
    <property type="component" value="Chromosome 9"/>
</dbReference>
<accession>A0AAD5P602</accession>
<dbReference type="PANTHER" id="PTHR31896">
    <property type="entry name" value="FAMILY REGULATORY PROTEIN, PUTATIVE (AFU_ORTHOLOGUE AFUA_3G14730)-RELATED"/>
    <property type="match status" value="1"/>
</dbReference>
<dbReference type="PANTHER" id="PTHR31896:SF12">
    <property type="entry name" value="HXXXD-TYPE ACYL-TRANSFERASE FAMILY PROTEIN"/>
    <property type="match status" value="1"/>
</dbReference>
<sequence>MGSSPRFNKYGIEFGLGKAVTLRSGYAIKFDGKVQSYPGREGGGSIDLEVILPPESMHALESDEEFMTAACLSHSYHLF</sequence>
<dbReference type="AlphaFoldDB" id="A0AAD5P602"/>
<keyword evidence="1" id="KW-0808">Transferase</keyword>
<dbReference type="InterPro" id="IPR051283">
    <property type="entry name" value="Sec_Metabolite_Acyltrans"/>
</dbReference>
<proteinExistence type="predicted"/>
<reference evidence="2" key="1">
    <citation type="journal article" date="2022" name="Plant J.">
        <title>Strategies of tolerance reflected in two North American maple genomes.</title>
        <authorList>
            <person name="McEvoy S.L."/>
            <person name="Sezen U.U."/>
            <person name="Trouern-Trend A."/>
            <person name="McMahon S.M."/>
            <person name="Schaberg P.G."/>
            <person name="Yang J."/>
            <person name="Wegrzyn J.L."/>
            <person name="Swenson N.G."/>
        </authorList>
    </citation>
    <scope>NUCLEOTIDE SEQUENCE</scope>
    <source>
        <strain evidence="2">91603</strain>
    </source>
</reference>
<evidence type="ECO:0000313" key="3">
    <source>
        <dbReference type="Proteomes" id="UP001064489"/>
    </source>
</evidence>
<dbReference type="EMBL" id="JAJSOW010000001">
    <property type="protein sequence ID" value="KAI9200712.1"/>
    <property type="molecule type" value="Genomic_DNA"/>
</dbReference>
<protein>
    <submittedName>
        <fullName evidence="2">Uncharacterized protein</fullName>
    </submittedName>
</protein>
<dbReference type="GO" id="GO:0016740">
    <property type="term" value="F:transferase activity"/>
    <property type="evidence" value="ECO:0007669"/>
    <property type="project" value="UniProtKB-KW"/>
</dbReference>
<dbReference type="InterPro" id="IPR023213">
    <property type="entry name" value="CAT-like_dom_sf"/>
</dbReference>
<dbReference type="Gene3D" id="3.30.559.10">
    <property type="entry name" value="Chloramphenicol acetyltransferase-like domain"/>
    <property type="match status" value="1"/>
</dbReference>
<evidence type="ECO:0000256" key="1">
    <source>
        <dbReference type="ARBA" id="ARBA00022679"/>
    </source>
</evidence>
<reference evidence="2" key="2">
    <citation type="submission" date="2023-02" db="EMBL/GenBank/DDBJ databases">
        <authorList>
            <person name="Swenson N.G."/>
            <person name="Wegrzyn J.L."/>
            <person name="Mcevoy S.L."/>
        </authorList>
    </citation>
    <scope>NUCLEOTIDE SEQUENCE</scope>
    <source>
        <strain evidence="2">91603</strain>
        <tissue evidence="2">Leaf</tissue>
    </source>
</reference>